<protein>
    <submittedName>
        <fullName evidence="2">Uncharacterized protein</fullName>
    </submittedName>
</protein>
<organism evidence="2 3">
    <name type="scientific">Drosophila rubida</name>
    <dbReference type="NCBI Taxonomy" id="30044"/>
    <lineage>
        <taxon>Eukaryota</taxon>
        <taxon>Metazoa</taxon>
        <taxon>Ecdysozoa</taxon>
        <taxon>Arthropoda</taxon>
        <taxon>Hexapoda</taxon>
        <taxon>Insecta</taxon>
        <taxon>Pterygota</taxon>
        <taxon>Neoptera</taxon>
        <taxon>Endopterygota</taxon>
        <taxon>Diptera</taxon>
        <taxon>Brachycera</taxon>
        <taxon>Muscomorpha</taxon>
        <taxon>Ephydroidea</taxon>
        <taxon>Drosophilidae</taxon>
        <taxon>Drosophila</taxon>
    </lineage>
</organism>
<keyword evidence="1" id="KW-1133">Transmembrane helix</keyword>
<dbReference type="Proteomes" id="UP001200034">
    <property type="component" value="Unassembled WGS sequence"/>
</dbReference>
<comment type="caution">
    <text evidence="2">The sequence shown here is derived from an EMBL/GenBank/DDBJ whole genome shotgun (WGS) entry which is preliminary data.</text>
</comment>
<evidence type="ECO:0000313" key="2">
    <source>
        <dbReference type="EMBL" id="KAH8381317.1"/>
    </source>
</evidence>
<dbReference type="EMBL" id="JAJJHW010000824">
    <property type="protein sequence ID" value="KAH8381317.1"/>
    <property type="molecule type" value="Genomic_DNA"/>
</dbReference>
<proteinExistence type="predicted"/>
<name>A0AAD4K8M0_9MUSC</name>
<sequence>MLLGLNELTTTRRLLFIVAVLVIVLYAKIHILPVLEWYWTAISL</sequence>
<gene>
    <name evidence="2" type="ORF">KR093_002569</name>
</gene>
<evidence type="ECO:0000256" key="1">
    <source>
        <dbReference type="SAM" id="Phobius"/>
    </source>
</evidence>
<keyword evidence="1" id="KW-0812">Transmembrane</keyword>
<reference evidence="2" key="1">
    <citation type="journal article" date="2021" name="Mol. Ecol. Resour.">
        <title>Phylogenomic analyses of the genus Drosophila reveals genomic signals of climate adaptation.</title>
        <authorList>
            <person name="Li F."/>
            <person name="Rane R.V."/>
            <person name="Luria V."/>
            <person name="Xiong Z."/>
            <person name="Chen J."/>
            <person name="Li Z."/>
            <person name="Catullo R.A."/>
            <person name="Griffin P.C."/>
            <person name="Schiffer M."/>
            <person name="Pearce S."/>
            <person name="Lee S.F."/>
            <person name="McElroy K."/>
            <person name="Stocker A."/>
            <person name="Shirriffs J."/>
            <person name="Cockerell F."/>
            <person name="Coppin C."/>
            <person name="Sgro C.M."/>
            <person name="Karger A."/>
            <person name="Cain J.W."/>
            <person name="Weber J.A."/>
            <person name="Santpere G."/>
            <person name="Kirschner M.W."/>
            <person name="Hoffmann A.A."/>
            <person name="Oakeshott J.G."/>
            <person name="Zhang G."/>
        </authorList>
    </citation>
    <scope>NUCLEOTIDE SEQUENCE</scope>
    <source>
        <strain evidence="2">BGI-SZ-2011g</strain>
    </source>
</reference>
<feature type="transmembrane region" description="Helical" evidence="1">
    <location>
        <begin position="14"/>
        <end position="35"/>
    </location>
</feature>
<keyword evidence="1" id="KW-0472">Membrane</keyword>
<evidence type="ECO:0000313" key="3">
    <source>
        <dbReference type="Proteomes" id="UP001200034"/>
    </source>
</evidence>
<keyword evidence="3" id="KW-1185">Reference proteome</keyword>
<dbReference type="AlphaFoldDB" id="A0AAD4K8M0"/>
<accession>A0AAD4K8M0</accession>